<evidence type="ECO:0000313" key="3">
    <source>
        <dbReference type="Proteomes" id="UP001515480"/>
    </source>
</evidence>
<dbReference type="InterPro" id="IPR011990">
    <property type="entry name" value="TPR-like_helical_dom_sf"/>
</dbReference>
<dbReference type="SMART" id="SM00028">
    <property type="entry name" value="TPR"/>
    <property type="match status" value="2"/>
</dbReference>
<feature type="compositionally biased region" description="Basic and acidic residues" evidence="1">
    <location>
        <begin position="246"/>
        <end position="255"/>
    </location>
</feature>
<evidence type="ECO:0000313" key="2">
    <source>
        <dbReference type="EMBL" id="KAL1529562.1"/>
    </source>
</evidence>
<feature type="compositionally biased region" description="Basic and acidic residues" evidence="1">
    <location>
        <begin position="194"/>
        <end position="207"/>
    </location>
</feature>
<dbReference type="AlphaFoldDB" id="A0AB34K8Q9"/>
<dbReference type="Proteomes" id="UP001515480">
    <property type="component" value="Unassembled WGS sequence"/>
</dbReference>
<protein>
    <submittedName>
        <fullName evidence="2">Uncharacterized protein</fullName>
    </submittedName>
</protein>
<proteinExistence type="predicted"/>
<feature type="region of interest" description="Disordered" evidence="1">
    <location>
        <begin position="232"/>
        <end position="262"/>
    </location>
</feature>
<evidence type="ECO:0000256" key="1">
    <source>
        <dbReference type="SAM" id="MobiDB-lite"/>
    </source>
</evidence>
<keyword evidence="3" id="KW-1185">Reference proteome</keyword>
<accession>A0AB34K8Q9</accession>
<name>A0AB34K8Q9_PRYPA</name>
<dbReference type="Gene3D" id="1.25.40.10">
    <property type="entry name" value="Tetratricopeptide repeat domain"/>
    <property type="match status" value="1"/>
</dbReference>
<dbReference type="SUPFAM" id="SSF48452">
    <property type="entry name" value="TPR-like"/>
    <property type="match status" value="1"/>
</dbReference>
<comment type="caution">
    <text evidence="2">The sequence shown here is derived from an EMBL/GenBank/DDBJ whole genome shotgun (WGS) entry which is preliminary data.</text>
</comment>
<sequence>MADAVVNNPDRVGVEKVSTHLLEGVSKYHAQIGANVDQAHLRELSERLLAQAQQCVYAKQFEEALNTFLQVLALHEKLPASGHDGTRGIIVHNIGFCLHCLGELEAAKAYYLQSIDCLEKDRAAKPVTKKLLDSVLYPEQLVITALFGSTHENRIRMTKERLLDIEFGRKPDLTMMDGWGRKRVLPDLSGGRGVQEELSSKWEHEGPAAEEVAAPTPSWLAATQLIEPPRIAYDRVVRTDDDEESHEGTKDERRYASSSEEREEEARQQWLKYHLQACNWKEAAKLVVTSEERAELESLQQSIV</sequence>
<feature type="region of interest" description="Disordered" evidence="1">
    <location>
        <begin position="190"/>
        <end position="214"/>
    </location>
</feature>
<gene>
    <name evidence="2" type="ORF">AB1Y20_000506</name>
</gene>
<organism evidence="2 3">
    <name type="scientific">Prymnesium parvum</name>
    <name type="common">Toxic golden alga</name>
    <dbReference type="NCBI Taxonomy" id="97485"/>
    <lineage>
        <taxon>Eukaryota</taxon>
        <taxon>Haptista</taxon>
        <taxon>Haptophyta</taxon>
        <taxon>Prymnesiophyceae</taxon>
        <taxon>Prymnesiales</taxon>
        <taxon>Prymnesiaceae</taxon>
        <taxon>Prymnesium</taxon>
    </lineage>
</organism>
<reference evidence="2 3" key="1">
    <citation type="journal article" date="2024" name="Science">
        <title>Giant polyketide synthase enzymes in the biosynthesis of giant marine polyether toxins.</title>
        <authorList>
            <person name="Fallon T.R."/>
            <person name="Shende V.V."/>
            <person name="Wierzbicki I.H."/>
            <person name="Pendleton A.L."/>
            <person name="Watervoot N.F."/>
            <person name="Auber R.P."/>
            <person name="Gonzalez D.J."/>
            <person name="Wisecaver J.H."/>
            <person name="Moore B.S."/>
        </authorList>
    </citation>
    <scope>NUCLEOTIDE SEQUENCE [LARGE SCALE GENOMIC DNA]</scope>
    <source>
        <strain evidence="2 3">12B1</strain>
    </source>
</reference>
<dbReference type="InterPro" id="IPR019734">
    <property type="entry name" value="TPR_rpt"/>
</dbReference>
<dbReference type="EMBL" id="JBGBPQ010000001">
    <property type="protein sequence ID" value="KAL1529562.1"/>
    <property type="molecule type" value="Genomic_DNA"/>
</dbReference>